<dbReference type="EMBL" id="QGKY02002305">
    <property type="protein sequence ID" value="KAF2532126.1"/>
    <property type="molecule type" value="Genomic_DNA"/>
</dbReference>
<proteinExistence type="predicted"/>
<organism evidence="1">
    <name type="scientific">Brassica cretica</name>
    <name type="common">Mustard</name>
    <dbReference type="NCBI Taxonomy" id="69181"/>
    <lineage>
        <taxon>Eukaryota</taxon>
        <taxon>Viridiplantae</taxon>
        <taxon>Streptophyta</taxon>
        <taxon>Embryophyta</taxon>
        <taxon>Tracheophyta</taxon>
        <taxon>Spermatophyta</taxon>
        <taxon>Magnoliopsida</taxon>
        <taxon>eudicotyledons</taxon>
        <taxon>Gunneridae</taxon>
        <taxon>Pentapetalae</taxon>
        <taxon>rosids</taxon>
        <taxon>malvids</taxon>
        <taxon>Brassicales</taxon>
        <taxon>Brassicaceae</taxon>
        <taxon>Brassiceae</taxon>
        <taxon>Brassica</taxon>
    </lineage>
</organism>
<sequence length="141" mass="15803">MSGSKGKDEEDLKWEQQCILLLRDAEMPSSQKVYDSSKLPQSSRSLHRWRCKIGSQLETQWKSISGLRLSCGRIRRFKSEARVCARFLWSAGEVEDGRINSGSAIFGGRSESHFSGSGSDLVQSVHRLCLASLPLLVWCVL</sequence>
<comment type="caution">
    <text evidence="1">The sequence shown here is derived from an EMBL/GenBank/DDBJ whole genome shotgun (WGS) entry which is preliminary data.</text>
</comment>
<name>A0A8S9FIF1_BRACR</name>
<dbReference type="AlphaFoldDB" id="A0A8S9FIF1"/>
<reference evidence="1" key="1">
    <citation type="submission" date="2019-12" db="EMBL/GenBank/DDBJ databases">
        <title>Genome sequencing and annotation of Brassica cretica.</title>
        <authorList>
            <person name="Studholme D.J."/>
            <person name="Sarris P.F."/>
        </authorList>
    </citation>
    <scope>NUCLEOTIDE SEQUENCE</scope>
    <source>
        <strain evidence="1">PFS-102/07</strain>
        <tissue evidence="1">Leaf</tissue>
    </source>
</reference>
<evidence type="ECO:0000313" key="1">
    <source>
        <dbReference type="EMBL" id="KAF2532126.1"/>
    </source>
</evidence>
<accession>A0A8S9FIF1</accession>
<gene>
    <name evidence="1" type="ORF">F2Q70_00031694</name>
</gene>
<protein>
    <submittedName>
        <fullName evidence="1">Uncharacterized protein</fullName>
    </submittedName>
</protein>